<dbReference type="GO" id="GO:0009247">
    <property type="term" value="P:glycolipid biosynthetic process"/>
    <property type="evidence" value="ECO:0007669"/>
    <property type="project" value="InterPro"/>
</dbReference>
<name>A0A4D7QRA1_9HYPH</name>
<evidence type="ECO:0000259" key="7">
    <source>
        <dbReference type="Pfam" id="PF06925"/>
    </source>
</evidence>
<evidence type="ECO:0000313" key="8">
    <source>
        <dbReference type="EMBL" id="QCK88116.1"/>
    </source>
</evidence>
<dbReference type="Pfam" id="PF06925">
    <property type="entry name" value="MGDG_synth"/>
    <property type="match status" value="1"/>
</dbReference>
<keyword evidence="4" id="KW-0808">Transferase</keyword>
<evidence type="ECO:0000256" key="2">
    <source>
        <dbReference type="ARBA" id="ARBA00006962"/>
    </source>
</evidence>
<reference evidence="8 9" key="1">
    <citation type="submission" date="2019-04" db="EMBL/GenBank/DDBJ databases">
        <title>Phreatobacter aquaticus sp. nov.</title>
        <authorList>
            <person name="Choi A."/>
            <person name="Baek K."/>
        </authorList>
    </citation>
    <scope>NUCLEOTIDE SEQUENCE [LARGE SCALE GENOMIC DNA]</scope>
    <source>
        <strain evidence="8 9">NMCR1094</strain>
    </source>
</reference>
<dbReference type="Pfam" id="PF04101">
    <property type="entry name" value="Glyco_tran_28_C"/>
    <property type="match status" value="1"/>
</dbReference>
<dbReference type="EMBL" id="CP039865">
    <property type="protein sequence ID" value="QCK88116.1"/>
    <property type="molecule type" value="Genomic_DNA"/>
</dbReference>
<evidence type="ECO:0000256" key="5">
    <source>
        <dbReference type="SAM" id="MobiDB-lite"/>
    </source>
</evidence>
<comment type="subcellular location">
    <subcellularLocation>
        <location evidence="1">Membrane</location>
    </subcellularLocation>
</comment>
<keyword evidence="9" id="KW-1185">Reference proteome</keyword>
<evidence type="ECO:0000256" key="4">
    <source>
        <dbReference type="ARBA" id="ARBA00022679"/>
    </source>
</evidence>
<dbReference type="OrthoDB" id="9810950at2"/>
<evidence type="ECO:0000256" key="1">
    <source>
        <dbReference type="ARBA" id="ARBA00004370"/>
    </source>
</evidence>
<dbReference type="Gene3D" id="3.40.50.2000">
    <property type="entry name" value="Glycogen Phosphorylase B"/>
    <property type="match status" value="1"/>
</dbReference>
<dbReference type="GO" id="GO:0016758">
    <property type="term" value="F:hexosyltransferase activity"/>
    <property type="evidence" value="ECO:0007669"/>
    <property type="project" value="InterPro"/>
</dbReference>
<dbReference type="Proteomes" id="UP000298588">
    <property type="component" value="Chromosome"/>
</dbReference>
<dbReference type="PANTHER" id="PTHR43025:SF3">
    <property type="entry name" value="MONOGALACTOSYLDIACYLGLYCEROL SYNTHASE 1, CHLOROPLASTIC"/>
    <property type="match status" value="1"/>
</dbReference>
<accession>A0A4D7QRA1</accession>
<evidence type="ECO:0000313" key="9">
    <source>
        <dbReference type="Proteomes" id="UP000298588"/>
    </source>
</evidence>
<sequence length="437" mass="46408">MTGEVPAPQPPLRKGGPASPCLARRPRHAGRFTLDSEAEIRTLTPADLPIQPLAPATERPPLRILILMSRTGGGHLASARALEAEFRRQRPDVAVTIVDMLSDHLSFPFNQLPRTYDGLVSRFPRLWSAMWHGSARSRFGDHSSAIIRRLSHRHLARLISETAPDLVVSVHPLVNDLFVPVLAKVRPQTRYVTVVTDLGGIHPSWLHPKNSAVYLPTEQAVAGALARGLPRDRLHIHGLPVRAEFSQAPAERSAARTSFGLDPERPVALVVGGGGGIGPIEAIVSELGTSLAAAGSDAQIVAVTAKNETLKRRIEALPARVPITALGYVDRMSDLMQASDILITKAGPGTIAEASIRALPMAIYGFIPGQEAANVDHVVKAGAGLFEPAPARLAARVATLLGPGRLELAAMAGAAKALGREQATHAIVASILANQDA</sequence>
<feature type="domain" description="Glycosyl transferase family 28 C-terminal" evidence="6">
    <location>
        <begin position="268"/>
        <end position="384"/>
    </location>
</feature>
<evidence type="ECO:0008006" key="10">
    <source>
        <dbReference type="Google" id="ProtNLM"/>
    </source>
</evidence>
<dbReference type="GO" id="GO:0016020">
    <property type="term" value="C:membrane"/>
    <property type="evidence" value="ECO:0007669"/>
    <property type="project" value="UniProtKB-SubCell"/>
</dbReference>
<dbReference type="SUPFAM" id="SSF53756">
    <property type="entry name" value="UDP-Glycosyltransferase/glycogen phosphorylase"/>
    <property type="match status" value="1"/>
</dbReference>
<organism evidence="8 9">
    <name type="scientific">Phreatobacter aquaticus</name>
    <dbReference type="NCBI Taxonomy" id="2570229"/>
    <lineage>
        <taxon>Bacteria</taxon>
        <taxon>Pseudomonadati</taxon>
        <taxon>Pseudomonadota</taxon>
        <taxon>Alphaproteobacteria</taxon>
        <taxon>Hyphomicrobiales</taxon>
        <taxon>Phreatobacteraceae</taxon>
        <taxon>Phreatobacter</taxon>
    </lineage>
</organism>
<dbReference type="InterPro" id="IPR009695">
    <property type="entry name" value="Diacylglyc_glucosyltr_N"/>
</dbReference>
<dbReference type="AlphaFoldDB" id="A0A4D7QRA1"/>
<feature type="region of interest" description="Disordered" evidence="5">
    <location>
        <begin position="1"/>
        <end position="25"/>
    </location>
</feature>
<dbReference type="InterPro" id="IPR007235">
    <property type="entry name" value="Glyco_trans_28_C"/>
</dbReference>
<proteinExistence type="inferred from homology"/>
<keyword evidence="3" id="KW-0328">Glycosyltransferase</keyword>
<feature type="domain" description="Diacylglycerol glucosyltransferase N-terminal" evidence="7">
    <location>
        <begin position="75"/>
        <end position="241"/>
    </location>
</feature>
<protein>
    <recommendedName>
        <fullName evidence="10">Glycosyltransferase</fullName>
    </recommendedName>
</protein>
<evidence type="ECO:0000256" key="3">
    <source>
        <dbReference type="ARBA" id="ARBA00022676"/>
    </source>
</evidence>
<comment type="similarity">
    <text evidence="2">Belongs to the glycosyltransferase 28 family.</text>
</comment>
<dbReference type="InterPro" id="IPR050519">
    <property type="entry name" value="Glycosyltransf_28_UgtP"/>
</dbReference>
<evidence type="ECO:0000259" key="6">
    <source>
        <dbReference type="Pfam" id="PF04101"/>
    </source>
</evidence>
<gene>
    <name evidence="8" type="ORF">E8L99_21325</name>
</gene>
<dbReference type="KEGG" id="paqt:E8L99_21325"/>
<dbReference type="PANTHER" id="PTHR43025">
    <property type="entry name" value="MONOGALACTOSYLDIACYLGLYCEROL SYNTHASE"/>
    <property type="match status" value="1"/>
</dbReference>